<keyword evidence="1" id="KW-0472">Membrane</keyword>
<evidence type="ECO:0000256" key="1">
    <source>
        <dbReference type="SAM" id="Phobius"/>
    </source>
</evidence>
<dbReference type="PROSITE" id="PS51257">
    <property type="entry name" value="PROKAR_LIPOPROTEIN"/>
    <property type="match status" value="1"/>
</dbReference>
<comment type="caution">
    <text evidence="2">The sequence shown here is derived from an EMBL/GenBank/DDBJ whole genome shotgun (WGS) entry which is preliminary data.</text>
</comment>
<evidence type="ECO:0000313" key="3">
    <source>
        <dbReference type="Proteomes" id="UP000054099"/>
    </source>
</evidence>
<organism evidence="2 3">
    <name type="scientific">Fictibacillus enclensis</name>
    <dbReference type="NCBI Taxonomy" id="1017270"/>
    <lineage>
        <taxon>Bacteria</taxon>
        <taxon>Bacillati</taxon>
        <taxon>Bacillota</taxon>
        <taxon>Bacilli</taxon>
        <taxon>Bacillales</taxon>
        <taxon>Fictibacillaceae</taxon>
        <taxon>Fictibacillus</taxon>
    </lineage>
</organism>
<accession>A0A0V8JAH8</accession>
<protein>
    <recommendedName>
        <fullName evidence="4">Lipoprotein</fullName>
    </recommendedName>
</protein>
<reference evidence="2 3" key="1">
    <citation type="journal article" date="2014" name="Antonie Van Leeuwenhoek">
        <title>Fictibacillus enclensis sp. nov., isolated from marine sediment.</title>
        <authorList>
            <person name="Dastager S.G."/>
            <person name="Mawlankar R."/>
            <person name="Srinivasan K."/>
            <person name="Tang S.K."/>
            <person name="Lee J.C."/>
            <person name="Ramana V.V."/>
            <person name="Shouche Y.S."/>
        </authorList>
    </citation>
    <scope>NUCLEOTIDE SEQUENCE [LARGE SCALE GENOMIC DNA]</scope>
    <source>
        <strain evidence="2 3">NIO-1003</strain>
    </source>
</reference>
<gene>
    <name evidence="2" type="ORF">AS030_01000</name>
</gene>
<dbReference type="AlphaFoldDB" id="A0A0V8JAH8"/>
<dbReference type="RefSeq" id="WP_061967412.1">
    <property type="nucleotide sequence ID" value="NZ_FMAV01000001.1"/>
</dbReference>
<feature type="transmembrane region" description="Helical" evidence="1">
    <location>
        <begin position="7"/>
        <end position="26"/>
    </location>
</feature>
<sequence length="138" mass="16046">MKKKMRSMVAGLIIIGGCAIYMYISLMPPLKIQTKRTSAVQTWMDAENTGRFPLKIEAFYINNNEVPPEVTMKMNTSWVPVRGQKIFAGQKKKIRILHDFPAKQIVIVYQYAGIPFTRTFFVKDVAQYKKKLFFKEFI</sequence>
<dbReference type="Proteomes" id="UP000054099">
    <property type="component" value="Unassembled WGS sequence"/>
</dbReference>
<keyword evidence="1" id="KW-0812">Transmembrane</keyword>
<dbReference type="OrthoDB" id="9894891at2"/>
<proteinExistence type="predicted"/>
<evidence type="ECO:0008006" key="4">
    <source>
        <dbReference type="Google" id="ProtNLM"/>
    </source>
</evidence>
<dbReference type="EMBL" id="LNQN01000001">
    <property type="protein sequence ID" value="KSU84178.1"/>
    <property type="molecule type" value="Genomic_DNA"/>
</dbReference>
<name>A0A0V8JAH8_9BACL</name>
<evidence type="ECO:0000313" key="2">
    <source>
        <dbReference type="EMBL" id="KSU84178.1"/>
    </source>
</evidence>
<keyword evidence="1" id="KW-1133">Transmembrane helix</keyword>
<keyword evidence="3" id="KW-1185">Reference proteome</keyword>